<feature type="domain" description="SCP" evidence="2">
    <location>
        <begin position="113"/>
        <end position="244"/>
    </location>
</feature>
<proteinExistence type="predicted"/>
<sequence length="268" mass="30636">MGYLGLLLLAVCVLSVRVHARRISYTFQTNDPALFASLRQLFQNGGQQSFISQLTSGAGTIRRTQRPVRRWRRPATQVSRQVQRYTPRQQPYLRNPQHANSQIGPNSHGLSLHYKQLLLDSHNQYRAELRAADMYALKWNTQLADESLNWAKQCQWGHQMKGRGENLAMISGTGLTLQMLIDYGLKGWYDEKNQWDGKDCMPTGSCHYTQMIWSTTTEVGCAAHVCPDMYYLVCFYSPPGNIRGVSPYRQGRPCSGCNGRCENNLCYW</sequence>
<name>A0AAN8K5X1_PATCE</name>
<gene>
    <name evidence="3" type="ORF">SNE40_005026</name>
</gene>
<dbReference type="Pfam" id="PF00188">
    <property type="entry name" value="CAP"/>
    <property type="match status" value="1"/>
</dbReference>
<dbReference type="PRINTS" id="PR00837">
    <property type="entry name" value="V5TPXLIKE"/>
</dbReference>
<keyword evidence="4" id="KW-1185">Reference proteome</keyword>
<dbReference type="Gene3D" id="3.40.33.10">
    <property type="entry name" value="CAP"/>
    <property type="match status" value="1"/>
</dbReference>
<dbReference type="Proteomes" id="UP001347796">
    <property type="component" value="Unassembled WGS sequence"/>
</dbReference>
<dbReference type="InterPro" id="IPR001283">
    <property type="entry name" value="CRISP-related"/>
</dbReference>
<dbReference type="SUPFAM" id="SSF55797">
    <property type="entry name" value="PR-1-like"/>
    <property type="match status" value="1"/>
</dbReference>
<dbReference type="CDD" id="cd05380">
    <property type="entry name" value="CAP_euk"/>
    <property type="match status" value="1"/>
</dbReference>
<organism evidence="3 4">
    <name type="scientific">Patella caerulea</name>
    <name type="common">Rayed Mediterranean limpet</name>
    <dbReference type="NCBI Taxonomy" id="87958"/>
    <lineage>
        <taxon>Eukaryota</taxon>
        <taxon>Metazoa</taxon>
        <taxon>Spiralia</taxon>
        <taxon>Lophotrochozoa</taxon>
        <taxon>Mollusca</taxon>
        <taxon>Gastropoda</taxon>
        <taxon>Patellogastropoda</taxon>
        <taxon>Patelloidea</taxon>
        <taxon>Patellidae</taxon>
        <taxon>Patella</taxon>
    </lineage>
</organism>
<reference evidence="3 4" key="1">
    <citation type="submission" date="2024-01" db="EMBL/GenBank/DDBJ databases">
        <title>The genome of the rayed Mediterranean limpet Patella caerulea (Linnaeus, 1758).</title>
        <authorList>
            <person name="Anh-Thu Weber A."/>
            <person name="Halstead-Nussloch G."/>
        </authorList>
    </citation>
    <scope>NUCLEOTIDE SEQUENCE [LARGE SCALE GENOMIC DNA]</scope>
    <source>
        <strain evidence="3">AATW-2023a</strain>
        <tissue evidence="3">Whole specimen</tissue>
    </source>
</reference>
<feature type="chain" id="PRO_5043016981" description="SCP domain-containing protein" evidence="1">
    <location>
        <begin position="21"/>
        <end position="268"/>
    </location>
</feature>
<dbReference type="AlphaFoldDB" id="A0AAN8K5X1"/>
<evidence type="ECO:0000256" key="1">
    <source>
        <dbReference type="SAM" id="SignalP"/>
    </source>
</evidence>
<dbReference type="EMBL" id="JAZGQO010000003">
    <property type="protein sequence ID" value="KAK6188957.1"/>
    <property type="molecule type" value="Genomic_DNA"/>
</dbReference>
<dbReference type="InterPro" id="IPR014044">
    <property type="entry name" value="CAP_dom"/>
</dbReference>
<dbReference type="PANTHER" id="PTHR10334">
    <property type="entry name" value="CYSTEINE-RICH SECRETORY PROTEIN-RELATED"/>
    <property type="match status" value="1"/>
</dbReference>
<dbReference type="InterPro" id="IPR002413">
    <property type="entry name" value="V5_allergen-like"/>
</dbReference>
<dbReference type="SMART" id="SM00198">
    <property type="entry name" value="SCP"/>
    <property type="match status" value="1"/>
</dbReference>
<protein>
    <recommendedName>
        <fullName evidence="2">SCP domain-containing protein</fullName>
    </recommendedName>
</protein>
<dbReference type="PRINTS" id="PR00838">
    <property type="entry name" value="V5ALLERGEN"/>
</dbReference>
<dbReference type="InterPro" id="IPR035940">
    <property type="entry name" value="CAP_sf"/>
</dbReference>
<evidence type="ECO:0000259" key="2">
    <source>
        <dbReference type="SMART" id="SM00198"/>
    </source>
</evidence>
<evidence type="ECO:0000313" key="4">
    <source>
        <dbReference type="Proteomes" id="UP001347796"/>
    </source>
</evidence>
<keyword evidence="1" id="KW-0732">Signal</keyword>
<evidence type="ECO:0000313" key="3">
    <source>
        <dbReference type="EMBL" id="KAK6188957.1"/>
    </source>
</evidence>
<accession>A0AAN8K5X1</accession>
<feature type="signal peptide" evidence="1">
    <location>
        <begin position="1"/>
        <end position="20"/>
    </location>
</feature>
<comment type="caution">
    <text evidence="3">The sequence shown here is derived from an EMBL/GenBank/DDBJ whole genome shotgun (WGS) entry which is preliminary data.</text>
</comment>